<dbReference type="AlphaFoldDB" id="A0A7C4VSL9"/>
<evidence type="ECO:0000313" key="1">
    <source>
        <dbReference type="EMBL" id="HGU34252.1"/>
    </source>
</evidence>
<protein>
    <submittedName>
        <fullName evidence="1">Uncharacterized protein</fullName>
    </submittedName>
</protein>
<comment type="caution">
    <text evidence="1">The sequence shown here is derived from an EMBL/GenBank/DDBJ whole genome shotgun (WGS) entry which is preliminary data.</text>
</comment>
<name>A0A7C4VSL9_9BACT</name>
<reference evidence="1" key="1">
    <citation type="journal article" date="2020" name="mSystems">
        <title>Genome- and Community-Level Interaction Insights into Carbon Utilization and Element Cycling Functions of Hydrothermarchaeota in Hydrothermal Sediment.</title>
        <authorList>
            <person name="Zhou Z."/>
            <person name="Liu Y."/>
            <person name="Xu W."/>
            <person name="Pan J."/>
            <person name="Luo Z.H."/>
            <person name="Li M."/>
        </authorList>
    </citation>
    <scope>NUCLEOTIDE SEQUENCE [LARGE SCALE GENOMIC DNA]</scope>
    <source>
        <strain evidence="1">SpSt-477</strain>
    </source>
</reference>
<gene>
    <name evidence="1" type="ORF">ENS29_15615</name>
</gene>
<organism evidence="1">
    <name type="scientific">Desulfatirhabdium butyrativorans</name>
    <dbReference type="NCBI Taxonomy" id="340467"/>
    <lineage>
        <taxon>Bacteria</taxon>
        <taxon>Pseudomonadati</taxon>
        <taxon>Thermodesulfobacteriota</taxon>
        <taxon>Desulfobacteria</taxon>
        <taxon>Desulfobacterales</taxon>
        <taxon>Desulfatirhabdiaceae</taxon>
        <taxon>Desulfatirhabdium</taxon>
    </lineage>
</organism>
<dbReference type="EMBL" id="DSUH01000359">
    <property type="protein sequence ID" value="HGU34252.1"/>
    <property type="molecule type" value="Genomic_DNA"/>
</dbReference>
<sequence length="90" mass="10682">MKDADGLYYYPNPANKKIRMYVRMQEGEVCFRMKNDEDPEMWEKHGWIPYDAVVAASLMEENKRFNPLKVYDIALAEELLREAVESEFLT</sequence>
<proteinExistence type="predicted"/>
<accession>A0A7C4VSL9</accession>